<feature type="compositionally biased region" description="Pro residues" evidence="1">
    <location>
        <begin position="12"/>
        <end position="30"/>
    </location>
</feature>
<evidence type="ECO:0000313" key="2">
    <source>
        <dbReference type="EMBL" id="USN15371.1"/>
    </source>
</evidence>
<keyword evidence="3" id="KW-1185">Reference proteome</keyword>
<proteinExistence type="predicted"/>
<sequence length="96" mass="10092">MHYTWELISDPTPTPLPGGVPSKTAPPAPRNAPITERMLVPGGYLYRVRSQGASNFAHAPQSIALAFVPFPSFASGAVVPYGAADLAPLPELDPLP</sequence>
<protein>
    <submittedName>
        <fullName evidence="2">Uncharacterized protein</fullName>
    </submittedName>
</protein>
<dbReference type="Proteomes" id="UP001056576">
    <property type="component" value="Segment"/>
</dbReference>
<accession>A0A9E7SL34</accession>
<feature type="region of interest" description="Disordered" evidence="1">
    <location>
        <begin position="1"/>
        <end position="33"/>
    </location>
</feature>
<dbReference type="EMBL" id="ON529857">
    <property type="protein sequence ID" value="USN15371.1"/>
    <property type="molecule type" value="Genomic_DNA"/>
</dbReference>
<name>A0A9E7SL34_9CAUD</name>
<organism evidence="2 3">
    <name type="scientific">Brevundimonas phage vB_BpoS-Kikimora</name>
    <dbReference type="NCBI Taxonomy" id="2948601"/>
    <lineage>
        <taxon>Viruses</taxon>
        <taxon>Duplodnaviria</taxon>
        <taxon>Heunggongvirae</taxon>
        <taxon>Uroviricota</taxon>
        <taxon>Caudoviricetes</taxon>
        <taxon>Jeanschmidtviridae</taxon>
        <taxon>Kikimoravirus</taxon>
        <taxon>Kikimoravirus kikimora</taxon>
    </lineage>
</organism>
<evidence type="ECO:0000256" key="1">
    <source>
        <dbReference type="SAM" id="MobiDB-lite"/>
    </source>
</evidence>
<evidence type="ECO:0000313" key="3">
    <source>
        <dbReference type="Proteomes" id="UP001056576"/>
    </source>
</evidence>
<reference evidence="2 3" key="1">
    <citation type="submission" date="2022-05" db="EMBL/GenBank/DDBJ databases">
        <authorList>
            <person name="Friedrich I."/>
            <person name="Poehlein A."/>
            <person name="Schneider D."/>
            <person name="Hertel R."/>
            <person name="Daniel R."/>
        </authorList>
    </citation>
    <scope>NUCLEOTIDE SEQUENCE [LARGE SCALE GENOMIC DNA]</scope>
</reference>
<gene>
    <name evidence="2" type="ORF">KIKIMORA_02250</name>
</gene>